<dbReference type="PANTHER" id="PTHR10241">
    <property type="entry name" value="LETHAL 2 GIANT LARVAE PROTEIN"/>
    <property type="match status" value="1"/>
</dbReference>
<dbReference type="GO" id="GO:0019905">
    <property type="term" value="F:syntaxin binding"/>
    <property type="evidence" value="ECO:0007669"/>
    <property type="project" value="TreeGrafter"/>
</dbReference>
<dbReference type="EMBL" id="KQ990579">
    <property type="protein sequence ID" value="KZV52956.1"/>
    <property type="molecule type" value="Genomic_DNA"/>
</dbReference>
<protein>
    <submittedName>
        <fullName evidence="1">Uncharacterized protein</fullName>
    </submittedName>
</protein>
<sequence>MSITILRCIGDSSGYISVLRVDQEQRYIEQMKYHIPLSASHGKHNEVESEIPVKYILPQPTAETKRVLIIYCDGVITLWAIQESIVICTSISTTLQSLCEETKKVTAACWASTGGTKVAVGYSNGDILLWSVPCPSDSKSEQLSINETSGGQISPVCKLNLGYKADKIPISKLKWIDADGKSSRLYVLGISGNFSANLQVRIYVLKSEKSAPQSSFVSFQGISKKRSNHIINRIKLVKVNGAILSINMTRNLKQLAVGTDQGYVSLVDIEGPTILYQRLIACEFSKGIISTHFGTCSFHGFEKNVLLVAIKDSSLLALERDSGDTLSSCMVRPEKPSRALYSRILDVQGISGNSNSNNTTAKQSLVLLCTEKAVYVYSFLHLVQGVKKVLHKRKFISSCYWASTLGSFDGLVLLFTCGKIEIRSLPNLSLIKESSLRGFKFSTLKSSASDMIVSSSQDGELIIVNGNQELLFVSTLPYKETYGYLDSVTQVLNRDLVHAQRCITVSTAPLKEKAKGIFGALVKDNNGAKSRTGLEVKDQDCRLSIEELSTIFSKANFTIQSETEKKVTVNEEDVELDIDDIDIEDVKEKPKRYQVVAGLNKQNIANKFQAIKGNLE</sequence>
<proteinExistence type="predicted"/>
<gene>
    <name evidence="1" type="ORF">F511_34061</name>
</gene>
<accession>A0A2Z7D787</accession>
<evidence type="ECO:0000313" key="2">
    <source>
        <dbReference type="Proteomes" id="UP000250235"/>
    </source>
</evidence>
<dbReference type="GO" id="GO:0045159">
    <property type="term" value="F:myosin II binding"/>
    <property type="evidence" value="ECO:0007669"/>
    <property type="project" value="TreeGrafter"/>
</dbReference>
<reference evidence="1 2" key="1">
    <citation type="journal article" date="2015" name="Proc. Natl. Acad. Sci. U.S.A.">
        <title>The resurrection genome of Boea hygrometrica: A blueprint for survival of dehydration.</title>
        <authorList>
            <person name="Xiao L."/>
            <person name="Yang G."/>
            <person name="Zhang L."/>
            <person name="Yang X."/>
            <person name="Zhao S."/>
            <person name="Ji Z."/>
            <person name="Zhou Q."/>
            <person name="Hu M."/>
            <person name="Wang Y."/>
            <person name="Chen M."/>
            <person name="Xu Y."/>
            <person name="Jin H."/>
            <person name="Xiao X."/>
            <person name="Hu G."/>
            <person name="Bao F."/>
            <person name="Hu Y."/>
            <person name="Wan P."/>
            <person name="Li L."/>
            <person name="Deng X."/>
            <person name="Kuang T."/>
            <person name="Xiang C."/>
            <person name="Zhu J.K."/>
            <person name="Oliver M.J."/>
            <person name="He Y."/>
        </authorList>
    </citation>
    <scope>NUCLEOTIDE SEQUENCE [LARGE SCALE GENOMIC DNA]</scope>
    <source>
        <strain evidence="2">cv. XS01</strain>
    </source>
</reference>
<dbReference type="Proteomes" id="UP000250235">
    <property type="component" value="Unassembled WGS sequence"/>
</dbReference>
<dbReference type="AlphaFoldDB" id="A0A2Z7D787"/>
<dbReference type="PANTHER" id="PTHR10241:SF27">
    <property type="entry name" value="TRANSDUCIN_WD40 REPEAT-LIKE SUPERFAMILY PROTEIN"/>
    <property type="match status" value="1"/>
</dbReference>
<dbReference type="GO" id="GO:0005096">
    <property type="term" value="F:GTPase activator activity"/>
    <property type="evidence" value="ECO:0007669"/>
    <property type="project" value="TreeGrafter"/>
</dbReference>
<dbReference type="GO" id="GO:0006887">
    <property type="term" value="P:exocytosis"/>
    <property type="evidence" value="ECO:0007669"/>
    <property type="project" value="TreeGrafter"/>
</dbReference>
<keyword evidence="2" id="KW-1185">Reference proteome</keyword>
<dbReference type="InterPro" id="IPR015943">
    <property type="entry name" value="WD40/YVTN_repeat-like_dom_sf"/>
</dbReference>
<name>A0A2Z7D787_9LAMI</name>
<dbReference type="GO" id="GO:0005737">
    <property type="term" value="C:cytoplasm"/>
    <property type="evidence" value="ECO:0007669"/>
    <property type="project" value="TreeGrafter"/>
</dbReference>
<dbReference type="GO" id="GO:0006893">
    <property type="term" value="P:Golgi to plasma membrane transport"/>
    <property type="evidence" value="ECO:0007669"/>
    <property type="project" value="TreeGrafter"/>
</dbReference>
<dbReference type="GO" id="GO:0005886">
    <property type="term" value="C:plasma membrane"/>
    <property type="evidence" value="ECO:0007669"/>
    <property type="project" value="TreeGrafter"/>
</dbReference>
<dbReference type="SUPFAM" id="SSF50978">
    <property type="entry name" value="WD40 repeat-like"/>
    <property type="match status" value="1"/>
</dbReference>
<dbReference type="Gene3D" id="2.130.10.10">
    <property type="entry name" value="YVTN repeat-like/Quinoprotein amine dehydrogenase"/>
    <property type="match status" value="1"/>
</dbReference>
<dbReference type="InterPro" id="IPR036322">
    <property type="entry name" value="WD40_repeat_dom_sf"/>
</dbReference>
<organism evidence="1 2">
    <name type="scientific">Dorcoceras hygrometricum</name>
    <dbReference type="NCBI Taxonomy" id="472368"/>
    <lineage>
        <taxon>Eukaryota</taxon>
        <taxon>Viridiplantae</taxon>
        <taxon>Streptophyta</taxon>
        <taxon>Embryophyta</taxon>
        <taxon>Tracheophyta</taxon>
        <taxon>Spermatophyta</taxon>
        <taxon>Magnoliopsida</taxon>
        <taxon>eudicotyledons</taxon>
        <taxon>Gunneridae</taxon>
        <taxon>Pentapetalae</taxon>
        <taxon>asterids</taxon>
        <taxon>lamiids</taxon>
        <taxon>Lamiales</taxon>
        <taxon>Gesneriaceae</taxon>
        <taxon>Didymocarpoideae</taxon>
        <taxon>Trichosporeae</taxon>
        <taxon>Loxocarpinae</taxon>
        <taxon>Dorcoceras</taxon>
    </lineage>
</organism>
<dbReference type="OrthoDB" id="19944at2759"/>
<evidence type="ECO:0000313" key="1">
    <source>
        <dbReference type="EMBL" id="KZV52956.1"/>
    </source>
</evidence>